<organism evidence="1 2">
    <name type="scientific">Stygiolobus caldivivus</name>
    <dbReference type="NCBI Taxonomy" id="2824673"/>
    <lineage>
        <taxon>Archaea</taxon>
        <taxon>Thermoproteota</taxon>
        <taxon>Thermoprotei</taxon>
        <taxon>Sulfolobales</taxon>
        <taxon>Sulfolobaceae</taxon>
        <taxon>Stygiolobus</taxon>
    </lineage>
</organism>
<dbReference type="EMBL" id="AP024597">
    <property type="protein sequence ID" value="BCU71302.1"/>
    <property type="molecule type" value="Genomic_DNA"/>
</dbReference>
<dbReference type="Proteomes" id="UP000825123">
    <property type="component" value="Chromosome"/>
</dbReference>
<reference evidence="1 2" key="1">
    <citation type="submission" date="2021-04" db="EMBL/GenBank/DDBJ databases">
        <title>Complete genome sequence of Stygiolobus sp. KN-1.</title>
        <authorList>
            <person name="Nakamura K."/>
            <person name="Sakai H."/>
            <person name="Kurosawa N."/>
        </authorList>
    </citation>
    <scope>NUCLEOTIDE SEQUENCE [LARGE SCALE GENOMIC DNA]</scope>
    <source>
        <strain evidence="1 2">KN-1</strain>
    </source>
</reference>
<dbReference type="SUPFAM" id="SSF102712">
    <property type="entry name" value="JAB1/MPN domain"/>
    <property type="match status" value="1"/>
</dbReference>
<gene>
    <name evidence="1" type="ORF">KN1_25990</name>
</gene>
<sequence length="109" mass="12874">MREKIAIITKDNKLIQLRNIAKQDNEFKVDEEEFYKYIDNIKAIVHSHEGSCEPSVKDIVYMSLWPVPWIIGNRSCLKSYLFTALGILELDINSLIPQELYYFLMEFLQ</sequence>
<proteinExistence type="predicted"/>
<dbReference type="KEGG" id="csty:KN1_25990"/>
<dbReference type="AlphaFoldDB" id="A0A8D5U9A4"/>
<accession>A0A8D5U9A4</accession>
<protein>
    <submittedName>
        <fullName evidence="1">Uncharacterized protein</fullName>
    </submittedName>
</protein>
<evidence type="ECO:0000313" key="2">
    <source>
        <dbReference type="Proteomes" id="UP000825123"/>
    </source>
</evidence>
<keyword evidence="2" id="KW-1185">Reference proteome</keyword>
<name>A0A8D5U9A4_9CREN</name>
<evidence type="ECO:0000313" key="1">
    <source>
        <dbReference type="EMBL" id="BCU71302.1"/>
    </source>
</evidence>